<dbReference type="InterPro" id="IPR006311">
    <property type="entry name" value="TAT_signal"/>
</dbReference>
<evidence type="ECO:0000313" key="3">
    <source>
        <dbReference type="EMBL" id="MVN32005.1"/>
    </source>
</evidence>
<dbReference type="EMBL" id="PPTX01000011">
    <property type="protein sequence ID" value="RDB79528.1"/>
    <property type="molecule type" value="Genomic_DNA"/>
</dbReference>
<dbReference type="EMBL" id="PPTY01000009">
    <property type="protein sequence ID" value="RDB85981.1"/>
    <property type="molecule type" value="Genomic_DNA"/>
</dbReference>
<evidence type="ECO:0000313" key="6">
    <source>
        <dbReference type="Proteomes" id="UP000253752"/>
    </source>
</evidence>
<evidence type="ECO:0000256" key="1">
    <source>
        <dbReference type="SAM" id="MobiDB-lite"/>
    </source>
</evidence>
<dbReference type="EMBL" id="WPOM01000003">
    <property type="protein sequence ID" value="MVN32005.1"/>
    <property type="molecule type" value="Genomic_DNA"/>
</dbReference>
<dbReference type="PROSITE" id="PS51257">
    <property type="entry name" value="PROKAR_LIPOPROTEIN"/>
    <property type="match status" value="1"/>
</dbReference>
<dbReference type="Proteomes" id="UP000253752">
    <property type="component" value="Unassembled WGS sequence"/>
</dbReference>
<protein>
    <submittedName>
        <fullName evidence="3">Tat pathway signal protein</fullName>
    </submittedName>
</protein>
<organism evidence="3 8">
    <name type="scientific">Eggerthella lenta</name>
    <name type="common">Eubacterium lentum</name>
    <dbReference type="NCBI Taxonomy" id="84112"/>
    <lineage>
        <taxon>Bacteria</taxon>
        <taxon>Bacillati</taxon>
        <taxon>Actinomycetota</taxon>
        <taxon>Coriobacteriia</taxon>
        <taxon>Eggerthellales</taxon>
        <taxon>Eggerthellaceae</taxon>
        <taxon>Eggerthella</taxon>
    </lineage>
</organism>
<dbReference type="Proteomes" id="UP000253857">
    <property type="component" value="Unassembled WGS sequence"/>
</dbReference>
<evidence type="ECO:0000313" key="8">
    <source>
        <dbReference type="Proteomes" id="UP000436429"/>
    </source>
</evidence>
<evidence type="ECO:0000313" key="4">
    <source>
        <dbReference type="EMBL" id="RDB79528.1"/>
    </source>
</evidence>
<evidence type="ECO:0000313" key="5">
    <source>
        <dbReference type="EMBL" id="RDB85981.1"/>
    </source>
</evidence>
<feature type="chain" id="PRO_5044389256" evidence="2">
    <location>
        <begin position="25"/>
        <end position="128"/>
    </location>
</feature>
<feature type="region of interest" description="Disordered" evidence="1">
    <location>
        <begin position="38"/>
        <end position="65"/>
    </location>
</feature>
<gene>
    <name evidence="5" type="ORF">C1871_07090</name>
    <name evidence="4" type="ORF">C1872_08625</name>
    <name evidence="3" type="ORF">GO726_02295</name>
</gene>
<feature type="signal peptide" evidence="2">
    <location>
        <begin position="1"/>
        <end position="24"/>
    </location>
</feature>
<evidence type="ECO:0000313" key="7">
    <source>
        <dbReference type="Proteomes" id="UP000253857"/>
    </source>
</evidence>
<comment type="caution">
    <text evidence="3">The sequence shown here is derived from an EMBL/GenBank/DDBJ whole genome shotgun (WGS) entry which is preliminary data.</text>
</comment>
<reference evidence="3 8" key="2">
    <citation type="submission" date="2019-11" db="EMBL/GenBank/DDBJ databases">
        <title>Whole genome shotgun sequencing (WGS) data from Adlercreutzia equolifaciens ResAG-91, Eggerthella lenta MRI-F36, MRI-F37, MRI-F40, ResAG-49, ResAG-88, ResAG-121, ResAG-145, and Gordonibacter sp. ResAG-5, ResAG-26, ResAG-43, ResAG-50, ResAG-59.</title>
        <authorList>
            <person name="Stoll D.A."/>
            <person name="Danylec N."/>
            <person name="Franz C.M.A.P."/>
            <person name="Huch M."/>
        </authorList>
    </citation>
    <scope>NUCLEOTIDE SEQUENCE [LARGE SCALE GENOMIC DNA]</scope>
    <source>
        <strain evidence="3 8">ResAG-88</strain>
    </source>
</reference>
<sequence>MSTDRTALTRRTFVASAGALGALAACGTAANTLYASAPQAFGDESGDGESIDELREDKPELPTPARRGIALCHVAAIHEIPHGHPFSKSSSCTYNLRLSINPIGRGVTHKLHDPSTDSHGFVHENARA</sequence>
<dbReference type="PROSITE" id="PS51318">
    <property type="entry name" value="TAT"/>
    <property type="match status" value="1"/>
</dbReference>
<keyword evidence="2" id="KW-0732">Signal</keyword>
<accession>A0A369NG57</accession>
<dbReference type="AlphaFoldDB" id="A0A369NG57"/>
<dbReference type="Proteomes" id="UP000436429">
    <property type="component" value="Unassembled WGS sequence"/>
</dbReference>
<reference evidence="6 7" key="1">
    <citation type="journal article" date="2018" name="Elife">
        <title>Discovery and characterization of a prevalent human gut bacterial enzyme sufficient for the inactivation of a family of plant toxins.</title>
        <authorList>
            <person name="Koppel N."/>
            <person name="Bisanz J.E."/>
            <person name="Pandelia M.E."/>
            <person name="Turnbaugh P.J."/>
            <person name="Balskus E.P."/>
        </authorList>
    </citation>
    <scope>NUCLEOTIDE SEQUENCE [LARGE SCALE GENOMIC DNA]</scope>
    <source>
        <strain evidence="5 7">FAA1-1-60AUCSF</strain>
        <strain evidence="4 6">MR1 #12</strain>
    </source>
</reference>
<dbReference type="RefSeq" id="WP_009306840.1">
    <property type="nucleotide sequence ID" value="NZ_AP031442.1"/>
</dbReference>
<proteinExistence type="predicted"/>
<name>A0A369NG57_EGGLN</name>
<evidence type="ECO:0000256" key="2">
    <source>
        <dbReference type="SAM" id="SignalP"/>
    </source>
</evidence>